<dbReference type="Gene3D" id="3.40.50.80">
    <property type="entry name" value="Nucleotide-binding domain of ferredoxin-NADP reductase (FNR) module"/>
    <property type="match status" value="1"/>
</dbReference>
<comment type="catalytic activity">
    <reaction evidence="7">
        <text>2 Fe(III)-[cytochrome b5] + NADH = 2 Fe(II)-[cytochrome b5] + NAD(+) + H(+)</text>
        <dbReference type="Rhea" id="RHEA:46680"/>
        <dbReference type="Rhea" id="RHEA-COMP:10438"/>
        <dbReference type="Rhea" id="RHEA-COMP:10439"/>
        <dbReference type="ChEBI" id="CHEBI:15378"/>
        <dbReference type="ChEBI" id="CHEBI:29033"/>
        <dbReference type="ChEBI" id="CHEBI:29034"/>
        <dbReference type="ChEBI" id="CHEBI:57540"/>
        <dbReference type="ChEBI" id="CHEBI:57945"/>
        <dbReference type="EC" id="1.6.2.2"/>
    </reaction>
</comment>
<feature type="binding site" evidence="6">
    <location>
        <position position="138"/>
    </location>
    <ligand>
        <name>FAD</name>
        <dbReference type="ChEBI" id="CHEBI:57692"/>
    </ligand>
</feature>
<evidence type="ECO:0000256" key="5">
    <source>
        <dbReference type="ARBA" id="ARBA00023027"/>
    </source>
</evidence>
<feature type="binding site" evidence="6">
    <location>
        <position position="157"/>
    </location>
    <ligand>
        <name>FAD</name>
        <dbReference type="ChEBI" id="CHEBI:57692"/>
    </ligand>
</feature>
<evidence type="ECO:0000256" key="2">
    <source>
        <dbReference type="ARBA" id="ARBA00022630"/>
    </source>
</evidence>
<evidence type="ECO:0000256" key="7">
    <source>
        <dbReference type="RuleBase" id="RU361226"/>
    </source>
</evidence>
<comment type="cofactor">
    <cofactor evidence="1 6 7">
        <name>FAD</name>
        <dbReference type="ChEBI" id="CHEBI:57692"/>
    </cofactor>
</comment>
<keyword evidence="2 6" id="KW-0285">Flavoprotein</keyword>
<feature type="binding site" evidence="6">
    <location>
        <position position="136"/>
    </location>
    <ligand>
        <name>FAD</name>
        <dbReference type="ChEBI" id="CHEBI:57692"/>
    </ligand>
</feature>
<evidence type="ECO:0000256" key="4">
    <source>
        <dbReference type="ARBA" id="ARBA00023002"/>
    </source>
</evidence>
<dbReference type="PANTHER" id="PTHR19370:SF143">
    <property type="entry name" value="PLASMA MEMBRANE-ASSOCIATED COENZYME Q6 REDUCTASE PGA3"/>
    <property type="match status" value="1"/>
</dbReference>
<feature type="binding site" evidence="6">
    <location>
        <position position="122"/>
    </location>
    <ligand>
        <name>FAD</name>
        <dbReference type="ChEBI" id="CHEBI:57692"/>
    </ligand>
</feature>
<evidence type="ECO:0000256" key="6">
    <source>
        <dbReference type="PIRSR" id="PIRSR601834-1"/>
    </source>
</evidence>
<dbReference type="InterPro" id="IPR017927">
    <property type="entry name" value="FAD-bd_FR_type"/>
</dbReference>
<dbReference type="InterPro" id="IPR039261">
    <property type="entry name" value="FNR_nucleotide-bd"/>
</dbReference>
<evidence type="ECO:0000313" key="10">
    <source>
        <dbReference type="Proteomes" id="UP001165122"/>
    </source>
</evidence>
<keyword evidence="10" id="KW-1185">Reference proteome</keyword>
<dbReference type="GO" id="GO:0006696">
    <property type="term" value="P:ergosterol biosynthetic process"/>
    <property type="evidence" value="ECO:0007669"/>
    <property type="project" value="TreeGrafter"/>
</dbReference>
<dbReference type="SUPFAM" id="SSF63380">
    <property type="entry name" value="Riboflavin synthase domain-like"/>
    <property type="match status" value="1"/>
</dbReference>
<dbReference type="InterPro" id="IPR008333">
    <property type="entry name" value="Cbr1-like_FAD-bd_dom"/>
</dbReference>
<comment type="caution">
    <text evidence="9">The sequence shown here is derived from an EMBL/GenBank/DDBJ whole genome shotgun (WGS) entry which is preliminary data.</text>
</comment>
<evidence type="ECO:0000313" key="9">
    <source>
        <dbReference type="EMBL" id="GMI06149.1"/>
    </source>
</evidence>
<comment type="similarity">
    <text evidence="7">Belongs to the flavoprotein pyridine nucleotide cytochrome reductase family.</text>
</comment>
<dbReference type="OrthoDB" id="432685at2759"/>
<dbReference type="Proteomes" id="UP001165122">
    <property type="component" value="Unassembled WGS sequence"/>
</dbReference>
<feature type="binding site" evidence="6">
    <location>
        <position position="123"/>
    </location>
    <ligand>
        <name>FAD</name>
        <dbReference type="ChEBI" id="CHEBI:57692"/>
    </ligand>
</feature>
<protein>
    <recommendedName>
        <fullName evidence="7">NADH-cytochrome b5 reductase</fullName>
        <ecNumber evidence="7">1.6.2.2</ecNumber>
    </recommendedName>
</protein>
<name>A0A9W7CK83_9STRA</name>
<dbReference type="Pfam" id="PF00175">
    <property type="entry name" value="NAD_binding_1"/>
    <property type="match status" value="1"/>
</dbReference>
<dbReference type="PROSITE" id="PS51384">
    <property type="entry name" value="FAD_FR"/>
    <property type="match status" value="1"/>
</dbReference>
<evidence type="ECO:0000259" key="8">
    <source>
        <dbReference type="PROSITE" id="PS51384"/>
    </source>
</evidence>
<keyword evidence="3 6" id="KW-0274">FAD</keyword>
<keyword evidence="5 7" id="KW-0520">NAD</keyword>
<dbReference type="InterPro" id="IPR001709">
    <property type="entry name" value="Flavoprot_Pyr_Nucl_cyt_Rdtase"/>
</dbReference>
<dbReference type="SUPFAM" id="SSF52343">
    <property type="entry name" value="Ferredoxin reductase-like, C-terminal NADP-linked domain"/>
    <property type="match status" value="1"/>
</dbReference>
<feature type="binding site" evidence="6">
    <location>
        <position position="158"/>
    </location>
    <ligand>
        <name>FAD</name>
        <dbReference type="ChEBI" id="CHEBI:57692"/>
    </ligand>
</feature>
<dbReference type="Pfam" id="PF00970">
    <property type="entry name" value="FAD_binding_6"/>
    <property type="match status" value="1"/>
</dbReference>
<dbReference type="Gene3D" id="2.40.30.10">
    <property type="entry name" value="Translation factors"/>
    <property type="match status" value="1"/>
</dbReference>
<dbReference type="PRINTS" id="PR00406">
    <property type="entry name" value="CYTB5RDTASE"/>
</dbReference>
<reference evidence="10" key="1">
    <citation type="journal article" date="2023" name="Commun. Biol.">
        <title>Genome analysis of Parmales, the sister group of diatoms, reveals the evolutionary specialization of diatoms from phago-mixotrophs to photoautotrophs.</title>
        <authorList>
            <person name="Ban H."/>
            <person name="Sato S."/>
            <person name="Yoshikawa S."/>
            <person name="Yamada K."/>
            <person name="Nakamura Y."/>
            <person name="Ichinomiya M."/>
            <person name="Sato N."/>
            <person name="Blanc-Mathieu R."/>
            <person name="Endo H."/>
            <person name="Kuwata A."/>
            <person name="Ogata H."/>
        </authorList>
    </citation>
    <scope>NUCLEOTIDE SEQUENCE [LARGE SCALE GENOMIC DNA]</scope>
    <source>
        <strain evidence="10">NIES 3700</strain>
    </source>
</reference>
<evidence type="ECO:0000256" key="1">
    <source>
        <dbReference type="ARBA" id="ARBA00001974"/>
    </source>
</evidence>
<dbReference type="GO" id="GO:0090524">
    <property type="term" value="F:cytochrome-b5 reductase activity, acting on NADH"/>
    <property type="evidence" value="ECO:0007669"/>
    <property type="project" value="UniProtKB-EC"/>
</dbReference>
<dbReference type="PRINTS" id="PR00371">
    <property type="entry name" value="FPNCR"/>
</dbReference>
<feature type="binding site" evidence="6">
    <location>
        <position position="121"/>
    </location>
    <ligand>
        <name>FAD</name>
        <dbReference type="ChEBI" id="CHEBI:57692"/>
    </ligand>
</feature>
<organism evidence="9 10">
    <name type="scientific">Triparma laevis f. longispina</name>
    <dbReference type="NCBI Taxonomy" id="1714387"/>
    <lineage>
        <taxon>Eukaryota</taxon>
        <taxon>Sar</taxon>
        <taxon>Stramenopiles</taxon>
        <taxon>Ochrophyta</taxon>
        <taxon>Bolidophyceae</taxon>
        <taxon>Parmales</taxon>
        <taxon>Triparmaceae</taxon>
        <taxon>Triparma</taxon>
    </lineage>
</organism>
<dbReference type="AlphaFoldDB" id="A0A9W7CK83"/>
<keyword evidence="4 7" id="KW-0560">Oxidoreductase</keyword>
<evidence type="ECO:0000256" key="3">
    <source>
        <dbReference type="ARBA" id="ARBA00022827"/>
    </source>
</evidence>
<dbReference type="EC" id="1.6.2.2" evidence="7"/>
<dbReference type="InterPro" id="IPR001433">
    <property type="entry name" value="OxRdtase_FAD/NAD-bd"/>
</dbReference>
<proteinExistence type="inferred from homology"/>
<sequence>MSSLVSGSNVYVVRCPICYQLNTPGLPKKHPACAMYHKSTEETTVTTTLPPPPSSATAPTPEFASSCSLSTSWTPVSLKRVTPYNHDTSIFTFSLSLNLPTCACLLVRAPDCEHGGGEAVRPYTPIAEREGEFDLLIKSYKQWGEVGQRNFRPPGAVSSYMFGLRAGAKVDFKHIKFNLKIPYNLSHKGYGFEGVKTITMIAVGVGIAPMIQTLNSILEGETEDITQVVLMLGNRSVKDIILKEKLDAWESTKSNFKVIHHVGTRYAGIVSHKNTCPKSCRAPCKFWVSQVPERWSELAEDRRERTWINQTSIEKYAFKPSGDTRVFVCGLPSVYEALCGVRGTPLSADSALGRLGYDEKAVVKF</sequence>
<gene>
    <name evidence="9" type="ORF">TrLO_g3503</name>
</gene>
<dbReference type="InterPro" id="IPR001834">
    <property type="entry name" value="CBR-like"/>
</dbReference>
<dbReference type="PANTHER" id="PTHR19370">
    <property type="entry name" value="NADH-CYTOCHROME B5 REDUCTASE"/>
    <property type="match status" value="1"/>
</dbReference>
<accession>A0A9W7CK83</accession>
<dbReference type="CDD" id="cd06183">
    <property type="entry name" value="cyt_b5_reduct_like"/>
    <property type="match status" value="1"/>
</dbReference>
<dbReference type="InterPro" id="IPR017938">
    <property type="entry name" value="Riboflavin_synthase-like_b-brl"/>
</dbReference>
<dbReference type="EMBL" id="BRXW01000096">
    <property type="protein sequence ID" value="GMI06149.1"/>
    <property type="molecule type" value="Genomic_DNA"/>
</dbReference>
<feature type="domain" description="FAD-binding FR-type" evidence="8">
    <location>
        <begin position="71"/>
        <end position="189"/>
    </location>
</feature>